<dbReference type="EMBL" id="JAICCF010000001">
    <property type="protein sequence ID" value="MBW8684319.1"/>
    <property type="molecule type" value="Genomic_DNA"/>
</dbReference>
<reference evidence="1 2" key="1">
    <citation type="submission" date="2021-08" db="EMBL/GenBank/DDBJ databases">
        <title>The genome sequence of Chitinophaga sp. B61.</title>
        <authorList>
            <person name="Zhang X."/>
        </authorList>
    </citation>
    <scope>NUCLEOTIDE SEQUENCE [LARGE SCALE GENOMIC DNA]</scope>
    <source>
        <strain evidence="1 2">B61</strain>
    </source>
</reference>
<evidence type="ECO:0000313" key="2">
    <source>
        <dbReference type="Proteomes" id="UP000812961"/>
    </source>
</evidence>
<organism evidence="1 2">
    <name type="scientific">Chitinophaga rhizophila</name>
    <dbReference type="NCBI Taxonomy" id="2866212"/>
    <lineage>
        <taxon>Bacteria</taxon>
        <taxon>Pseudomonadati</taxon>
        <taxon>Bacteroidota</taxon>
        <taxon>Chitinophagia</taxon>
        <taxon>Chitinophagales</taxon>
        <taxon>Chitinophagaceae</taxon>
        <taxon>Chitinophaga</taxon>
    </lineage>
</organism>
<dbReference type="Pfam" id="PF13707">
    <property type="entry name" value="RloB"/>
    <property type="match status" value="1"/>
</dbReference>
<comment type="caution">
    <text evidence="1">The sequence shown here is derived from an EMBL/GenBank/DDBJ whole genome shotgun (WGS) entry which is preliminary data.</text>
</comment>
<keyword evidence="2" id="KW-1185">Reference proteome</keyword>
<evidence type="ECO:0000313" key="1">
    <source>
        <dbReference type="EMBL" id="MBW8684319.1"/>
    </source>
</evidence>
<proteinExistence type="predicted"/>
<gene>
    <name evidence="1" type="ORF">K1Y79_08240</name>
</gene>
<name>A0ABS7G9J9_9BACT</name>
<protein>
    <submittedName>
        <fullName evidence="1">RloB family protein</fullName>
    </submittedName>
</protein>
<dbReference type="RefSeq" id="WP_220249497.1">
    <property type="nucleotide sequence ID" value="NZ_JAICCF010000001.1"/>
</dbReference>
<sequence>MRTQTHDTIHVQERTANQVANQLKRQRSKPPSLKRPLPKLAEHPTILIVCEGKNTEPSYFRKFRLSSATIKIASSGHSTSGLVKQAIKMAAQQKYQQVWCVFDKDNFPSQDFNDAIKLAQKNNFGVAWSNQAFEYWLILHFADHQGNRMSRKDYHSVINNYIRYLGTTFNGKDDKQITDDLFDLLTGIDPATKRNRTTLAISRAKRNLQSLIHLSPAEQESSTTVFRLVEEILKYVQ</sequence>
<dbReference type="InterPro" id="IPR025591">
    <property type="entry name" value="RloB"/>
</dbReference>
<dbReference type="Proteomes" id="UP000812961">
    <property type="component" value="Unassembled WGS sequence"/>
</dbReference>
<accession>A0ABS7G9J9</accession>